<dbReference type="EnsemblPlants" id="AVESA.00010b.r2.5DG0963820.1">
    <property type="protein sequence ID" value="AVESA.00010b.r2.5DG0963820.1.CDS"/>
    <property type="gene ID" value="AVESA.00010b.r2.5DG0963820"/>
</dbReference>
<sequence>MAFFLSHYPSAIPPNSQGGALGLCRGACVDAVRKDRRFVAVEFDTFNDSWDPSLSYDHMGIDVNSIKSVANVTLPSFSLDGQMSARVDYNGSTGVMDVELRFDHSPRFYGATATFNMSAKVDLRTALPEQVAMGFSAATGASVELHQLLSWSFSLLTSGSSRGTDTGTAPDVGGSSSSKRKSGTGLTVALAITSSASFFLCLAVLALLRALRRKTVALSEKEQEYEARRNKLMDEDFEKGSGPKRFEYSQLASATKDFSDEDKLGEGGFGSVYRGFLKELDLHVAIKRVSRGSEQGRKEYTSEVKIISRLRHRNLVQLIGWCHEGRELMLVYELMPNGSLDAHLYNPTTLLTWPVSAGSRLCSG</sequence>
<organism evidence="1 2">
    <name type="scientific">Avena sativa</name>
    <name type="common">Oat</name>
    <dbReference type="NCBI Taxonomy" id="4498"/>
    <lineage>
        <taxon>Eukaryota</taxon>
        <taxon>Viridiplantae</taxon>
        <taxon>Streptophyta</taxon>
        <taxon>Embryophyta</taxon>
        <taxon>Tracheophyta</taxon>
        <taxon>Spermatophyta</taxon>
        <taxon>Magnoliopsida</taxon>
        <taxon>Liliopsida</taxon>
        <taxon>Poales</taxon>
        <taxon>Poaceae</taxon>
        <taxon>BOP clade</taxon>
        <taxon>Pooideae</taxon>
        <taxon>Poodae</taxon>
        <taxon>Poeae</taxon>
        <taxon>Poeae Chloroplast Group 1 (Aveneae type)</taxon>
        <taxon>Aveninae</taxon>
        <taxon>Avena</taxon>
    </lineage>
</organism>
<evidence type="ECO:0000313" key="2">
    <source>
        <dbReference type="Proteomes" id="UP001732700"/>
    </source>
</evidence>
<evidence type="ECO:0000313" key="1">
    <source>
        <dbReference type="EnsemblPlants" id="AVESA.00010b.r2.5DG0963820.1.CDS"/>
    </source>
</evidence>
<reference evidence="1" key="2">
    <citation type="submission" date="2025-09" db="UniProtKB">
        <authorList>
            <consortium name="EnsemblPlants"/>
        </authorList>
    </citation>
    <scope>IDENTIFICATION</scope>
</reference>
<proteinExistence type="predicted"/>
<name>A0ACD5Y9A1_AVESA</name>
<accession>A0ACD5Y9A1</accession>
<keyword evidence="2" id="KW-1185">Reference proteome</keyword>
<protein>
    <submittedName>
        <fullName evidence="1">Uncharacterized protein</fullName>
    </submittedName>
</protein>
<dbReference type="Proteomes" id="UP001732700">
    <property type="component" value="Chromosome 5D"/>
</dbReference>
<reference evidence="1" key="1">
    <citation type="submission" date="2021-05" db="EMBL/GenBank/DDBJ databases">
        <authorList>
            <person name="Scholz U."/>
            <person name="Mascher M."/>
            <person name="Fiebig A."/>
        </authorList>
    </citation>
    <scope>NUCLEOTIDE SEQUENCE [LARGE SCALE GENOMIC DNA]</scope>
</reference>